<dbReference type="InterPro" id="IPR012147">
    <property type="entry name" value="P_Ac_Bu_trans"/>
</dbReference>
<evidence type="ECO:0000259" key="4">
    <source>
        <dbReference type="Pfam" id="PF01515"/>
    </source>
</evidence>
<reference evidence="5 6" key="1">
    <citation type="submission" date="2017-07" db="EMBL/GenBank/DDBJ databases">
        <title>Genome Sequence of Sulfitobacter pseudonitzschiae Strain SMR1 Isolated from a culture of the Diatom Skeletonema marinoi.</title>
        <authorList>
            <person name="Topel M."/>
            <person name="Pinder M.I.M."/>
            <person name="Johansson O.N."/>
            <person name="Kourtchenko O."/>
            <person name="Godhe A."/>
            <person name="Clarke A.K."/>
        </authorList>
    </citation>
    <scope>NUCLEOTIDE SEQUENCE [LARGE SCALE GENOMIC DNA]</scope>
    <source>
        <strain evidence="5 6">SMR1</strain>
        <plasmid evidence="5 6">pSMR1-2</plasmid>
    </source>
</reference>
<dbReference type="OrthoDB" id="9800237at2"/>
<evidence type="ECO:0000256" key="2">
    <source>
        <dbReference type="ARBA" id="ARBA00022679"/>
    </source>
</evidence>
<dbReference type="PANTHER" id="PTHR43356:SF2">
    <property type="entry name" value="PHOSPHATE ACETYLTRANSFERASE"/>
    <property type="match status" value="1"/>
</dbReference>
<keyword evidence="6" id="KW-1185">Reference proteome</keyword>
<dbReference type="NCBIfam" id="NF006045">
    <property type="entry name" value="PRK08190.1"/>
    <property type="match status" value="1"/>
</dbReference>
<protein>
    <submittedName>
        <fullName evidence="5">Phosphate acetyltransferase</fullName>
        <ecNumber evidence="5">2.3.1.8</ecNumber>
    </submittedName>
</protein>
<keyword evidence="3 5" id="KW-0012">Acyltransferase</keyword>
<dbReference type="AlphaFoldDB" id="A0A221K7I8"/>
<geneLocation type="plasmid" evidence="5 6">
    <name>pSMR1-2</name>
</geneLocation>
<keyword evidence="2 5" id="KW-0808">Transferase</keyword>
<proteinExistence type="inferred from homology"/>
<evidence type="ECO:0000313" key="6">
    <source>
        <dbReference type="Proteomes" id="UP000199754"/>
    </source>
</evidence>
<keyword evidence="5" id="KW-0614">Plasmid</keyword>
<evidence type="ECO:0000256" key="3">
    <source>
        <dbReference type="ARBA" id="ARBA00023315"/>
    </source>
</evidence>
<dbReference type="EMBL" id="CP022417">
    <property type="protein sequence ID" value="ASM74843.1"/>
    <property type="molecule type" value="Genomic_DNA"/>
</dbReference>
<dbReference type="Proteomes" id="UP000199754">
    <property type="component" value="Plasmid pSMR1-2"/>
</dbReference>
<organism evidence="5 6">
    <name type="scientific">Pseudosulfitobacter pseudonitzschiae</name>
    <dbReference type="NCBI Taxonomy" id="1402135"/>
    <lineage>
        <taxon>Bacteria</taxon>
        <taxon>Pseudomonadati</taxon>
        <taxon>Pseudomonadota</taxon>
        <taxon>Alphaproteobacteria</taxon>
        <taxon>Rhodobacterales</taxon>
        <taxon>Roseobacteraceae</taxon>
        <taxon>Pseudosulfitobacter</taxon>
    </lineage>
</organism>
<dbReference type="SUPFAM" id="SSF53659">
    <property type="entry name" value="Isocitrate/Isopropylmalate dehydrogenase-like"/>
    <property type="match status" value="1"/>
</dbReference>
<dbReference type="RefSeq" id="WP_089422861.1">
    <property type="nucleotide sequence ID" value="NZ_CP022417.1"/>
</dbReference>
<sequence length="311" mass="32673">MNNKDALPDRFARLEEMAAKLENVPTAVVWPVDAPSLLGALESAQKNLIQPVLIGPEDLIRSVAGQEGQSADNFKIIAASTPEEAAQKAVAMAVSGKVRGLMKGALGTKTLMKAVIAEKTMRLTRRMSHVFVMDVPHFDRLLFISDAALNVRPDLSCLRDIVINAIGLTHALGIARPKVAMLSATENIDERIESTILAAAICKMADRGAITGADIDGPLAMDLAVSPRAVEIKGIKSNVAGHADILIVPDLVSGNILAKNLDYLADAEAAGIVLGGAVPIALTSRADSPSERRASAALLCIVAATRTVPTL</sequence>
<dbReference type="InterPro" id="IPR002505">
    <property type="entry name" value="PTA_PTB"/>
</dbReference>
<accession>A0A221K7I8</accession>
<comment type="similarity">
    <text evidence="1">Belongs to the phosphate acetyltransferase and butyryltransferase family.</text>
</comment>
<dbReference type="KEGG" id="spse:SULPSESMR1_03916"/>
<feature type="domain" description="Phosphate acetyl/butaryl transferase" evidence="4">
    <location>
        <begin position="83"/>
        <end position="295"/>
    </location>
</feature>
<dbReference type="GO" id="GO:0008959">
    <property type="term" value="F:phosphate acetyltransferase activity"/>
    <property type="evidence" value="ECO:0007669"/>
    <property type="project" value="UniProtKB-EC"/>
</dbReference>
<evidence type="ECO:0000313" key="5">
    <source>
        <dbReference type="EMBL" id="ASM74843.1"/>
    </source>
</evidence>
<dbReference type="PANTHER" id="PTHR43356">
    <property type="entry name" value="PHOSPHATE ACETYLTRANSFERASE"/>
    <property type="match status" value="1"/>
</dbReference>
<dbReference type="Gene3D" id="3.40.718.10">
    <property type="entry name" value="Isopropylmalate Dehydrogenase"/>
    <property type="match status" value="1"/>
</dbReference>
<gene>
    <name evidence="5" type="primary">pta</name>
    <name evidence="5" type="ORF">SULPSESMR1_03916</name>
</gene>
<evidence type="ECO:0000256" key="1">
    <source>
        <dbReference type="ARBA" id="ARBA00005656"/>
    </source>
</evidence>
<dbReference type="PIRSF" id="PIRSF000428">
    <property type="entry name" value="P_Ac_trans"/>
    <property type="match status" value="1"/>
</dbReference>
<dbReference type="Pfam" id="PF01515">
    <property type="entry name" value="PTA_PTB"/>
    <property type="match status" value="1"/>
</dbReference>
<dbReference type="InterPro" id="IPR050500">
    <property type="entry name" value="Phos_Acetyltrans/Butyryltrans"/>
</dbReference>
<dbReference type="EC" id="2.3.1.8" evidence="5"/>
<name>A0A221K7I8_9RHOB</name>